<dbReference type="STRING" id="1888891.DSOL_2305"/>
<dbReference type="Gene3D" id="1.20.1250.20">
    <property type="entry name" value="MFS general substrate transporter like domains"/>
    <property type="match status" value="1"/>
</dbReference>
<evidence type="ECO:0000313" key="8">
    <source>
        <dbReference type="EMBL" id="OLN31809.1"/>
    </source>
</evidence>
<dbReference type="GO" id="GO:0022857">
    <property type="term" value="F:transmembrane transporter activity"/>
    <property type="evidence" value="ECO:0007669"/>
    <property type="project" value="InterPro"/>
</dbReference>
<feature type="transmembrane region" description="Helical" evidence="6">
    <location>
        <begin position="357"/>
        <end position="381"/>
    </location>
</feature>
<feature type="transmembrane region" description="Helical" evidence="6">
    <location>
        <begin position="161"/>
        <end position="181"/>
    </location>
</feature>
<dbReference type="PANTHER" id="PTHR23504:SF15">
    <property type="entry name" value="MAJOR FACILITATOR SUPERFAMILY (MFS) PROFILE DOMAIN-CONTAINING PROTEIN"/>
    <property type="match status" value="1"/>
</dbReference>
<evidence type="ECO:0000313" key="9">
    <source>
        <dbReference type="Proteomes" id="UP000186102"/>
    </source>
</evidence>
<feature type="transmembrane region" description="Helical" evidence="6">
    <location>
        <begin position="98"/>
        <end position="121"/>
    </location>
</feature>
<dbReference type="OrthoDB" id="9793283at2"/>
<gene>
    <name evidence="8" type="ORF">DSOL_2305</name>
</gene>
<feature type="transmembrane region" description="Helical" evidence="6">
    <location>
        <begin position="74"/>
        <end position="92"/>
    </location>
</feature>
<feature type="transmembrane region" description="Helical" evidence="6">
    <location>
        <begin position="40"/>
        <end position="62"/>
    </location>
</feature>
<dbReference type="PRINTS" id="PR01035">
    <property type="entry name" value="TCRTETA"/>
</dbReference>
<feature type="transmembrane region" description="Helical" evidence="6">
    <location>
        <begin position="276"/>
        <end position="294"/>
    </location>
</feature>
<dbReference type="Proteomes" id="UP000186102">
    <property type="component" value="Unassembled WGS sequence"/>
</dbReference>
<protein>
    <submittedName>
        <fullName evidence="8">Multidrug-efflux transporter</fullName>
    </submittedName>
</protein>
<dbReference type="CDD" id="cd17325">
    <property type="entry name" value="MFS_MdtG_SLC18_like"/>
    <property type="match status" value="1"/>
</dbReference>
<keyword evidence="4 6" id="KW-1133">Transmembrane helix</keyword>
<evidence type="ECO:0000256" key="5">
    <source>
        <dbReference type="ARBA" id="ARBA00023136"/>
    </source>
</evidence>
<dbReference type="Pfam" id="PF07690">
    <property type="entry name" value="MFS_1"/>
    <property type="match status" value="1"/>
</dbReference>
<evidence type="ECO:0000259" key="7">
    <source>
        <dbReference type="PROSITE" id="PS50850"/>
    </source>
</evidence>
<keyword evidence="9" id="KW-1185">Reference proteome</keyword>
<dbReference type="GO" id="GO:0005886">
    <property type="term" value="C:plasma membrane"/>
    <property type="evidence" value="ECO:0007669"/>
    <property type="project" value="UniProtKB-SubCell"/>
</dbReference>
<feature type="transmembrane region" description="Helical" evidence="6">
    <location>
        <begin position="12"/>
        <end position="34"/>
    </location>
</feature>
<dbReference type="PANTHER" id="PTHR23504">
    <property type="entry name" value="MAJOR FACILITATOR SUPERFAMILY DOMAIN-CONTAINING PROTEIN 10"/>
    <property type="match status" value="1"/>
</dbReference>
<feature type="transmembrane region" description="Helical" evidence="6">
    <location>
        <begin position="246"/>
        <end position="264"/>
    </location>
</feature>
<evidence type="ECO:0000256" key="1">
    <source>
        <dbReference type="ARBA" id="ARBA00004651"/>
    </source>
</evidence>
<dbReference type="InterPro" id="IPR020846">
    <property type="entry name" value="MFS_dom"/>
</dbReference>
<dbReference type="InterPro" id="IPR011701">
    <property type="entry name" value="MFS"/>
</dbReference>
<accession>A0A1Q8QWS9</accession>
<evidence type="ECO:0000256" key="6">
    <source>
        <dbReference type="SAM" id="Phobius"/>
    </source>
</evidence>
<feature type="transmembrane region" description="Helical" evidence="6">
    <location>
        <begin position="300"/>
        <end position="320"/>
    </location>
</feature>
<dbReference type="InterPro" id="IPR036259">
    <property type="entry name" value="MFS_trans_sf"/>
</dbReference>
<proteinExistence type="predicted"/>
<organism evidence="8 9">
    <name type="scientific">Desulfosporosinus metallidurans</name>
    <dbReference type="NCBI Taxonomy" id="1888891"/>
    <lineage>
        <taxon>Bacteria</taxon>
        <taxon>Bacillati</taxon>
        <taxon>Bacillota</taxon>
        <taxon>Clostridia</taxon>
        <taxon>Eubacteriales</taxon>
        <taxon>Desulfitobacteriaceae</taxon>
        <taxon>Desulfosporosinus</taxon>
    </lineage>
</organism>
<name>A0A1Q8QWS9_9FIRM</name>
<feature type="transmembrane region" description="Helical" evidence="6">
    <location>
        <begin position="133"/>
        <end position="155"/>
    </location>
</feature>
<comment type="caution">
    <text evidence="8">The sequence shown here is derived from an EMBL/GenBank/DDBJ whole genome shotgun (WGS) entry which is preliminary data.</text>
</comment>
<dbReference type="RefSeq" id="WP_075364927.1">
    <property type="nucleotide sequence ID" value="NZ_MLBF01000014.1"/>
</dbReference>
<evidence type="ECO:0000256" key="3">
    <source>
        <dbReference type="ARBA" id="ARBA00022692"/>
    </source>
</evidence>
<dbReference type="SUPFAM" id="SSF103473">
    <property type="entry name" value="MFS general substrate transporter"/>
    <property type="match status" value="1"/>
</dbReference>
<keyword evidence="2" id="KW-0813">Transport</keyword>
<dbReference type="InterPro" id="IPR001958">
    <property type="entry name" value="Tet-R_TetA/multi-R_MdtG-like"/>
</dbReference>
<dbReference type="EMBL" id="MLBF01000014">
    <property type="protein sequence ID" value="OLN31809.1"/>
    <property type="molecule type" value="Genomic_DNA"/>
</dbReference>
<feature type="transmembrane region" description="Helical" evidence="6">
    <location>
        <begin position="202"/>
        <end position="226"/>
    </location>
</feature>
<keyword evidence="3 6" id="KW-0812">Transmembrane</keyword>
<sequence length="396" mass="41811">MRKKLMGPMVILLIIQFLVMVGFGIVIPILPFFVTKLGGGALSLGIFMSAYSIMQFFFAPVWGRLSDRIGRRPVILIGLSGYGLTFLMFGVVNNLYLLIGIRALSGMVSSATLPTAMAYLADITEGEERSKGMGLIGAAMGLGMIFGPALGGLLGHYSFSLPFFVAGGLALLLMPFTWAFLPESLKQPISALSGRKRPRLTLAVLQDPLFALFAFNFVLSFTMSMFESTFALLAAAKVGFGPRDMGITFAILGIFAVIVQGGLIGKLVKKFGDAKLVNTGAVLCAVGLLLIILSADYKNIIFLVASTVVFMVGNSLMVPTSSSLVTKQSTQGQGASLGLFQSFASLGRILGPVTGGALFGIGMGLPYVTGAALLVLIVLLFGSKIKVNAHPPLVQE</sequence>
<reference evidence="8 9" key="1">
    <citation type="submission" date="2016-09" db="EMBL/GenBank/DDBJ databases">
        <title>Complete genome of Desulfosporosinus sp. OL.</title>
        <authorList>
            <person name="Mardanov A."/>
            <person name="Beletsky A."/>
            <person name="Panova A."/>
            <person name="Karnachuk O."/>
            <person name="Ravin N."/>
        </authorList>
    </citation>
    <scope>NUCLEOTIDE SEQUENCE [LARGE SCALE GENOMIC DNA]</scope>
    <source>
        <strain evidence="8 9">OL</strain>
    </source>
</reference>
<feature type="domain" description="Major facilitator superfamily (MFS) profile" evidence="7">
    <location>
        <begin position="8"/>
        <end position="386"/>
    </location>
</feature>
<comment type="subcellular location">
    <subcellularLocation>
        <location evidence="1">Cell membrane</location>
        <topology evidence="1">Multi-pass membrane protein</topology>
    </subcellularLocation>
</comment>
<evidence type="ECO:0000256" key="2">
    <source>
        <dbReference type="ARBA" id="ARBA00022448"/>
    </source>
</evidence>
<dbReference type="PROSITE" id="PS50850">
    <property type="entry name" value="MFS"/>
    <property type="match status" value="1"/>
</dbReference>
<evidence type="ECO:0000256" key="4">
    <source>
        <dbReference type="ARBA" id="ARBA00022989"/>
    </source>
</evidence>
<keyword evidence="5 6" id="KW-0472">Membrane</keyword>
<dbReference type="AlphaFoldDB" id="A0A1Q8QWS9"/>